<evidence type="ECO:0000259" key="17">
    <source>
        <dbReference type="PROSITE" id="PS51217"/>
    </source>
</evidence>
<evidence type="ECO:0000256" key="4">
    <source>
        <dbReference type="ARBA" id="ARBA00022801"/>
    </source>
</evidence>
<evidence type="ECO:0000256" key="9">
    <source>
        <dbReference type="ARBA" id="ARBA00023204"/>
    </source>
</evidence>
<evidence type="ECO:0000256" key="14">
    <source>
        <dbReference type="ARBA" id="ARBA00048988"/>
    </source>
</evidence>
<evidence type="ECO:0000256" key="2">
    <source>
        <dbReference type="ARBA" id="ARBA00022741"/>
    </source>
</evidence>
<proteinExistence type="predicted"/>
<evidence type="ECO:0000256" key="1">
    <source>
        <dbReference type="ARBA" id="ARBA00022722"/>
    </source>
</evidence>
<dbReference type="PANTHER" id="PTHR11070">
    <property type="entry name" value="UVRD / RECB / PCRA DNA HELICASE FAMILY MEMBER"/>
    <property type="match status" value="1"/>
</dbReference>
<dbReference type="InterPro" id="IPR038726">
    <property type="entry name" value="PDDEXK_AddAB-type"/>
</dbReference>
<reference evidence="18 19" key="1">
    <citation type="submission" date="2023-07" db="EMBL/GenBank/DDBJ databases">
        <title>Genomic Encyclopedia of Type Strains, Phase IV (KMG-IV): sequencing the most valuable type-strain genomes for metagenomic binning, comparative biology and taxonomic classification.</title>
        <authorList>
            <person name="Goeker M."/>
        </authorList>
    </citation>
    <scope>NUCLEOTIDE SEQUENCE [LARGE SCALE GENOMIC DNA]</scope>
    <source>
        <strain evidence="18 19">DSM 15561</strain>
    </source>
</reference>
<dbReference type="GO" id="GO:0003678">
    <property type="term" value="F:DNA helicase activity"/>
    <property type="evidence" value="ECO:0007669"/>
    <property type="project" value="UniProtKB-EC"/>
</dbReference>
<keyword evidence="10" id="KW-0413">Isomerase</keyword>
<keyword evidence="7 15" id="KW-0067">ATP-binding</keyword>
<keyword evidence="2 15" id="KW-0547">Nucleotide-binding</keyword>
<sequence>MSDPTLPAALAAATALQSRASDPDLSAWVSANAGSGKTHVLARRVIRLLMRGVPPGRILCLTYTKAAAANMANRVLDTLRGWATLDDAALDVRIVETDGGRPGPERRARARRLFAQALETPGGLKIQTIHAFCGALLHAFPFEAGVPAGFGELEEAARLELLARLRADVVLEGASHPDSPLGQALALIIGETSDDGIDQLIAQLVADAAALEASDAELAAAVGLEAPLAATEVERRIVEEALIPRGAWVGLGAALIAAGGNAAKRGHALAAAARAPAEAVADAYADVFLKENGDPYGDGQFGAAAVRAKFAELLTERDRIAPLARRLVAARAYERSRAVLTLGREAARRYERAKAVRGVLDFTDLIDAARRLLASGASAWVHYKLDQGIDHVLLDEAQDTSPEQWEVIRPLVAEFFSGEGARPAPQGIARSLFVVGDEKQSIFSFQGADPRRFDTVRREFEAAAGARFAHIRLRHSFRSAPGILGAVDTVFADESAYSGLSALAEPPVHEAIHGALPARVELWEPEVPSERVDVDAWQRPVDAPSTDDPKARLARNIAGHIAARIAQRFPVTGRHGTRPARPGDFLILVRRRDSLFEAVIRELKQAGVAVAGADRLVVAEHIAVMDLMALGDAVLARDDELALACALKSPLFGFDDDDLMKLAPRREGLLEDALIARAGESPKWAEAAGRLARLRGEAQRLRPFDFYARVLGRERGRAAMLARLGPEAADALDEMLALARAYENIEVPSLSGFLAFLRRGGAEAKRDMEAGRDEVRVMTVHGAKGLEAPYVILADTISGPMTRRSAGLLKVESRQPDRPGAHLLLHAPSKKTDTPAMAQARARGDTAQQDEYRRLLYVALTRAETALVLCGAEGARKRPADCWYDLVHGALAPDAIDVPATGFAGTVKLWRIGGPTAVPDEETSCDAAPAPDAPSPETEIALARALRRPLATTAPRRALRPSTEGLQDPLPEGAAALARRRGELLHRLMAGLAALAPESRAEPGRRLLAGAFDGPASEREDLLAEALAALALPELAPLFGPGSLAEVPILGALEDGTAVNGRIDRLVVEPARITLADFKTDRHVPSSRADLPAAHIRQVALYARLVGRLYPDREIHALLVYTAGPRVHRLDAGELARALERPVDGVTSV</sequence>
<dbReference type="RefSeq" id="WP_306891077.1">
    <property type="nucleotide sequence ID" value="NZ_JAUSVR010000012.1"/>
</dbReference>
<feature type="domain" description="UvrD-like helicase C-terminal" evidence="17">
    <location>
        <begin position="510"/>
        <end position="785"/>
    </location>
</feature>
<dbReference type="Pfam" id="PF00580">
    <property type="entry name" value="UvrD-helicase"/>
    <property type="match status" value="1"/>
</dbReference>
<keyword evidence="4 15" id="KW-0378">Hydrolase</keyword>
<dbReference type="PROSITE" id="PS51198">
    <property type="entry name" value="UVRD_HELICASE_ATP_BIND"/>
    <property type="match status" value="1"/>
</dbReference>
<evidence type="ECO:0000256" key="6">
    <source>
        <dbReference type="ARBA" id="ARBA00022839"/>
    </source>
</evidence>
<keyword evidence="1" id="KW-0540">Nuclease</keyword>
<feature type="domain" description="UvrD-like helicase ATP-binding" evidence="16">
    <location>
        <begin position="10"/>
        <end position="480"/>
    </location>
</feature>
<evidence type="ECO:0000256" key="8">
    <source>
        <dbReference type="ARBA" id="ARBA00023125"/>
    </source>
</evidence>
<comment type="catalytic activity">
    <reaction evidence="11">
        <text>Couples ATP hydrolysis with the unwinding of duplex DNA by translocating in the 3'-5' direction.</text>
        <dbReference type="EC" id="5.6.2.4"/>
    </reaction>
</comment>
<keyword evidence="5 15" id="KW-0347">Helicase</keyword>
<dbReference type="GO" id="GO:0016787">
    <property type="term" value="F:hydrolase activity"/>
    <property type="evidence" value="ECO:0007669"/>
    <property type="project" value="UniProtKB-KW"/>
</dbReference>
<evidence type="ECO:0000256" key="15">
    <source>
        <dbReference type="PROSITE-ProRule" id="PRU00560"/>
    </source>
</evidence>
<evidence type="ECO:0000256" key="10">
    <source>
        <dbReference type="ARBA" id="ARBA00023235"/>
    </source>
</evidence>
<comment type="catalytic activity">
    <reaction evidence="14">
        <text>ATP + H2O = ADP + phosphate + H(+)</text>
        <dbReference type="Rhea" id="RHEA:13065"/>
        <dbReference type="ChEBI" id="CHEBI:15377"/>
        <dbReference type="ChEBI" id="CHEBI:15378"/>
        <dbReference type="ChEBI" id="CHEBI:30616"/>
        <dbReference type="ChEBI" id="CHEBI:43474"/>
        <dbReference type="ChEBI" id="CHEBI:456216"/>
        <dbReference type="EC" id="5.6.2.4"/>
    </reaction>
</comment>
<dbReference type="Pfam" id="PF13361">
    <property type="entry name" value="UvrD_C"/>
    <property type="match status" value="1"/>
</dbReference>
<evidence type="ECO:0000256" key="13">
    <source>
        <dbReference type="ARBA" id="ARBA00034923"/>
    </source>
</evidence>
<evidence type="ECO:0000256" key="7">
    <source>
        <dbReference type="ARBA" id="ARBA00022840"/>
    </source>
</evidence>
<dbReference type="Pfam" id="PF12705">
    <property type="entry name" value="PDDEXK_1"/>
    <property type="match status" value="1"/>
</dbReference>
<keyword evidence="3" id="KW-0227">DNA damage</keyword>
<evidence type="ECO:0000313" key="18">
    <source>
        <dbReference type="EMBL" id="MDQ0512401.1"/>
    </source>
</evidence>
<dbReference type="Gene3D" id="3.90.320.10">
    <property type="match status" value="1"/>
</dbReference>
<dbReference type="Proteomes" id="UP001235094">
    <property type="component" value="Unassembled WGS sequence"/>
</dbReference>
<dbReference type="SUPFAM" id="SSF52540">
    <property type="entry name" value="P-loop containing nucleoside triphosphate hydrolases"/>
    <property type="match status" value="1"/>
</dbReference>
<organism evidence="18 19">
    <name type="scientific">Ancylobacter amanitiformis</name>
    <dbReference type="NCBI Taxonomy" id="217069"/>
    <lineage>
        <taxon>Bacteria</taxon>
        <taxon>Pseudomonadati</taxon>
        <taxon>Pseudomonadota</taxon>
        <taxon>Alphaproteobacteria</taxon>
        <taxon>Hyphomicrobiales</taxon>
        <taxon>Xanthobacteraceae</taxon>
        <taxon>Ancylobacter</taxon>
    </lineage>
</organism>
<keyword evidence="19" id="KW-1185">Reference proteome</keyword>
<dbReference type="PROSITE" id="PS51217">
    <property type="entry name" value="UVRD_HELICASE_CTER"/>
    <property type="match status" value="1"/>
</dbReference>
<keyword evidence="6" id="KW-0269">Exonuclease</keyword>
<dbReference type="EC" id="5.6.2.4" evidence="12"/>
<dbReference type="InterPro" id="IPR014016">
    <property type="entry name" value="UvrD-like_ATP-bd"/>
</dbReference>
<dbReference type="PANTHER" id="PTHR11070:SF2">
    <property type="entry name" value="ATP-DEPENDENT DNA HELICASE SRS2"/>
    <property type="match status" value="1"/>
</dbReference>
<evidence type="ECO:0000256" key="5">
    <source>
        <dbReference type="ARBA" id="ARBA00022806"/>
    </source>
</evidence>
<gene>
    <name evidence="18" type="ORF">QOZ99_003306</name>
</gene>
<dbReference type="InterPro" id="IPR011604">
    <property type="entry name" value="PDDEXK-like_dom_sf"/>
</dbReference>
<evidence type="ECO:0000256" key="12">
    <source>
        <dbReference type="ARBA" id="ARBA00034808"/>
    </source>
</evidence>
<evidence type="ECO:0000256" key="3">
    <source>
        <dbReference type="ARBA" id="ARBA00022763"/>
    </source>
</evidence>
<evidence type="ECO:0000313" key="19">
    <source>
        <dbReference type="Proteomes" id="UP001235094"/>
    </source>
</evidence>
<dbReference type="InterPro" id="IPR000212">
    <property type="entry name" value="DNA_helicase_UvrD/REP"/>
</dbReference>
<feature type="binding site" evidence="15">
    <location>
        <begin position="31"/>
        <end position="38"/>
    </location>
    <ligand>
        <name>ATP</name>
        <dbReference type="ChEBI" id="CHEBI:30616"/>
    </ligand>
</feature>
<dbReference type="InterPro" id="IPR014151">
    <property type="entry name" value="DNA_helicase_AddA"/>
</dbReference>
<evidence type="ECO:0000256" key="11">
    <source>
        <dbReference type="ARBA" id="ARBA00034617"/>
    </source>
</evidence>
<dbReference type="Gene3D" id="3.40.50.300">
    <property type="entry name" value="P-loop containing nucleotide triphosphate hydrolases"/>
    <property type="match status" value="4"/>
</dbReference>
<dbReference type="NCBIfam" id="TIGR02784">
    <property type="entry name" value="addA_alphas"/>
    <property type="match status" value="1"/>
</dbReference>
<dbReference type="InterPro" id="IPR014017">
    <property type="entry name" value="DNA_helicase_UvrD-like_C"/>
</dbReference>
<keyword evidence="8" id="KW-0238">DNA-binding</keyword>
<keyword evidence="9" id="KW-0234">DNA repair</keyword>
<dbReference type="EMBL" id="JAUSVR010000012">
    <property type="protein sequence ID" value="MDQ0512401.1"/>
    <property type="molecule type" value="Genomic_DNA"/>
</dbReference>
<evidence type="ECO:0000259" key="16">
    <source>
        <dbReference type="PROSITE" id="PS51198"/>
    </source>
</evidence>
<accession>A0ABU0LUM3</accession>
<dbReference type="InterPro" id="IPR027417">
    <property type="entry name" value="P-loop_NTPase"/>
</dbReference>
<protein>
    <recommendedName>
        <fullName evidence="12">DNA 3'-5' helicase</fullName>
        <ecNumber evidence="12">5.6.2.4</ecNumber>
    </recommendedName>
    <alternativeName>
        <fullName evidence="13">DNA 3'-5' helicase II</fullName>
    </alternativeName>
</protein>
<name>A0ABU0LUM3_9HYPH</name>
<comment type="caution">
    <text evidence="18">The sequence shown here is derived from an EMBL/GenBank/DDBJ whole genome shotgun (WGS) entry which is preliminary data.</text>
</comment>